<gene>
    <name evidence="1" type="ORF">MENTE1834_LOCUS39460</name>
</gene>
<sequence>MIEPKFSTPEAPFTADVVVLASGCSHALEMAIVDIADPGQNILIPRPGFPLY</sequence>
<evidence type="ECO:0000313" key="1">
    <source>
        <dbReference type="EMBL" id="CAK5091617.1"/>
    </source>
</evidence>
<dbReference type="Proteomes" id="UP001497535">
    <property type="component" value="Unassembled WGS sequence"/>
</dbReference>
<dbReference type="EMBL" id="CAVMJV010000088">
    <property type="protein sequence ID" value="CAK5091617.1"/>
    <property type="molecule type" value="Genomic_DNA"/>
</dbReference>
<name>A0ACB1AJ68_MELEN</name>
<organism evidence="1 2">
    <name type="scientific">Meloidogyne enterolobii</name>
    <name type="common">Root-knot nematode worm</name>
    <name type="synonym">Meloidogyne mayaguensis</name>
    <dbReference type="NCBI Taxonomy" id="390850"/>
    <lineage>
        <taxon>Eukaryota</taxon>
        <taxon>Metazoa</taxon>
        <taxon>Ecdysozoa</taxon>
        <taxon>Nematoda</taxon>
        <taxon>Chromadorea</taxon>
        <taxon>Rhabditida</taxon>
        <taxon>Tylenchina</taxon>
        <taxon>Tylenchomorpha</taxon>
        <taxon>Tylenchoidea</taxon>
        <taxon>Meloidogynidae</taxon>
        <taxon>Meloidogyninae</taxon>
        <taxon>Meloidogyne</taxon>
    </lineage>
</organism>
<keyword evidence="2" id="KW-1185">Reference proteome</keyword>
<comment type="caution">
    <text evidence="1">The sequence shown here is derived from an EMBL/GenBank/DDBJ whole genome shotgun (WGS) entry which is preliminary data.</text>
</comment>
<accession>A0ACB1AJ68</accession>
<proteinExistence type="predicted"/>
<reference evidence="1" key="1">
    <citation type="submission" date="2023-11" db="EMBL/GenBank/DDBJ databases">
        <authorList>
            <person name="Poullet M."/>
        </authorList>
    </citation>
    <scope>NUCLEOTIDE SEQUENCE</scope>
    <source>
        <strain evidence="1">E1834</strain>
    </source>
</reference>
<evidence type="ECO:0000313" key="2">
    <source>
        <dbReference type="Proteomes" id="UP001497535"/>
    </source>
</evidence>
<protein>
    <submittedName>
        <fullName evidence="1">Uncharacterized protein</fullName>
    </submittedName>
</protein>